<evidence type="ECO:0000259" key="1">
    <source>
        <dbReference type="PROSITE" id="PS50878"/>
    </source>
</evidence>
<feature type="domain" description="Reverse transcriptase" evidence="1">
    <location>
        <begin position="1"/>
        <end position="168"/>
    </location>
</feature>
<dbReference type="AlphaFoldDB" id="A0A3P8E7V8"/>
<dbReference type="PROSITE" id="PS50878">
    <property type="entry name" value="RT_POL"/>
    <property type="match status" value="1"/>
</dbReference>
<dbReference type="Proteomes" id="UP000269396">
    <property type="component" value="Unassembled WGS sequence"/>
</dbReference>
<organism evidence="2 3">
    <name type="scientific">Schistosoma mattheei</name>
    <dbReference type="NCBI Taxonomy" id="31246"/>
    <lineage>
        <taxon>Eukaryota</taxon>
        <taxon>Metazoa</taxon>
        <taxon>Spiralia</taxon>
        <taxon>Lophotrochozoa</taxon>
        <taxon>Platyhelminthes</taxon>
        <taxon>Trematoda</taxon>
        <taxon>Digenea</taxon>
        <taxon>Strigeidida</taxon>
        <taxon>Schistosomatoidea</taxon>
        <taxon>Schistosomatidae</taxon>
        <taxon>Schistosoma</taxon>
    </lineage>
</organism>
<evidence type="ECO:0000313" key="2">
    <source>
        <dbReference type="EMBL" id="VDP51130.1"/>
    </source>
</evidence>
<name>A0A3P8E7V8_9TREM</name>
<evidence type="ECO:0000313" key="3">
    <source>
        <dbReference type="Proteomes" id="UP000269396"/>
    </source>
</evidence>
<dbReference type="Pfam" id="PF00078">
    <property type="entry name" value="RVT_1"/>
    <property type="match status" value="1"/>
</dbReference>
<dbReference type="EMBL" id="UZAL01029917">
    <property type="protein sequence ID" value="VDP51130.1"/>
    <property type="molecule type" value="Genomic_DNA"/>
</dbReference>
<keyword evidence="3" id="KW-1185">Reference proteome</keyword>
<proteinExistence type="predicted"/>
<accession>A0A3P8E7V8</accession>
<protein>
    <recommendedName>
        <fullName evidence="1">Reverse transcriptase domain-containing protein</fullName>
    </recommendedName>
</protein>
<dbReference type="PANTHER" id="PTHR33332">
    <property type="entry name" value="REVERSE TRANSCRIPTASE DOMAIN-CONTAINING PROTEIN"/>
    <property type="match status" value="1"/>
</dbReference>
<gene>
    <name evidence="2" type="ORF">SMTD_LOCUS9699</name>
</gene>
<sequence length="168" mass="18753">MVVGGDQQKTLNPGFMLLGARQQGVPVILRELVLPNGFDPVSPSFTVRDECQVARNSGPGFPANYLQPPSNVIFIDLSKAFDMVSHSGLKLKLERFGIHYTVIDWISDFLHNKRQRVRVNGAFSSWGPIKSGVSQRTILQPLLFLRYVSKLPTVSKSSVLLFIEDIKI</sequence>
<dbReference type="InterPro" id="IPR000477">
    <property type="entry name" value="RT_dom"/>
</dbReference>
<reference evidence="2 3" key="1">
    <citation type="submission" date="2018-11" db="EMBL/GenBank/DDBJ databases">
        <authorList>
            <consortium name="Pathogen Informatics"/>
        </authorList>
    </citation>
    <scope>NUCLEOTIDE SEQUENCE [LARGE SCALE GENOMIC DNA]</scope>
    <source>
        <strain>Denwood</strain>
        <strain evidence="3">Zambia</strain>
    </source>
</reference>